<dbReference type="PATRIC" id="fig|1434123.4.peg.501"/>
<protein>
    <recommendedName>
        <fullName evidence="2">Anti-bacteriophage protein A/HamA C-terminal domain-containing protein</fullName>
    </recommendedName>
</protein>
<sequence length="316" mass="37241">MEKKKPFNSAKIIEERISEANLKTYLVGFDIDDNNESKYRWKELVNLLQNVIFEFAFGYHLEPDKTKLIDQLSDAAKSIYKIEEFKKAKEIYVDNCSFIDDSDEQRKSFLKRGEFGELILHLILRDFHSTVPLLSKIYFKDSYGVPVHGFDAVHIQPENKTMWLGESKLYMDGKKGVEALIKDIKEHFQRDYLNNEFVIISKKIEPYDNIPEKEEWLELMDGKSKLKDVLSSITIPLLCTYSSDNFTKYDDENQSEFIESYEKEVRNLKNNFDNINDHPLKSNLNIVLLLFPVPCKNELIKRLHKKLYTLQELKDE</sequence>
<evidence type="ECO:0000313" key="3">
    <source>
        <dbReference type="EMBL" id="AKB42737.1"/>
    </source>
</evidence>
<evidence type="ECO:0000313" key="4">
    <source>
        <dbReference type="Proteomes" id="UP000033096"/>
    </source>
</evidence>
<dbReference type="EMBL" id="CP009520">
    <property type="protein sequence ID" value="AKB42737.1"/>
    <property type="molecule type" value="Genomic_DNA"/>
</dbReference>
<name>A0A0E3Q2U2_9EURY</name>
<dbReference type="InterPro" id="IPR014976">
    <property type="entry name" value="AbpA_HamA_C"/>
</dbReference>
<keyword evidence="1" id="KW-0175">Coiled coil</keyword>
<feature type="domain" description="Anti-bacteriophage protein A/HamA C-terminal" evidence="2">
    <location>
        <begin position="7"/>
        <end position="307"/>
    </location>
</feature>
<keyword evidence="4" id="KW-1185">Reference proteome</keyword>
<dbReference type="AlphaFoldDB" id="A0A0E3Q2U2"/>
<evidence type="ECO:0000259" key="2">
    <source>
        <dbReference type="Pfam" id="PF08878"/>
    </source>
</evidence>
<dbReference type="KEGG" id="mvc:MSVAZ_0468"/>
<accession>A0A0E3Q2U2</accession>
<reference evidence="3 4" key="1">
    <citation type="submission" date="2014-07" db="EMBL/GenBank/DDBJ databases">
        <title>Methanogenic archaea and the global carbon cycle.</title>
        <authorList>
            <person name="Henriksen J.R."/>
            <person name="Luke J."/>
            <person name="Reinhart S."/>
            <person name="Benedict M.N."/>
            <person name="Youngblut N.D."/>
            <person name="Metcalf M.E."/>
            <person name="Whitaker R.J."/>
            <person name="Metcalf W.W."/>
        </authorList>
    </citation>
    <scope>NUCLEOTIDE SEQUENCE [LARGE SCALE GENOMIC DNA]</scope>
    <source>
        <strain evidence="3 4">Z-761</strain>
    </source>
</reference>
<gene>
    <name evidence="3" type="ORF">MSVAZ_0468</name>
</gene>
<dbReference type="HOGENOM" id="CLU_079359_0_0_2"/>
<organism evidence="3 4">
    <name type="scientific">Methanosarcina vacuolata Z-761</name>
    <dbReference type="NCBI Taxonomy" id="1434123"/>
    <lineage>
        <taxon>Archaea</taxon>
        <taxon>Methanobacteriati</taxon>
        <taxon>Methanobacteriota</taxon>
        <taxon>Stenosarchaea group</taxon>
        <taxon>Methanomicrobia</taxon>
        <taxon>Methanosarcinales</taxon>
        <taxon>Methanosarcinaceae</taxon>
        <taxon>Methanosarcina</taxon>
    </lineage>
</organism>
<evidence type="ECO:0000256" key="1">
    <source>
        <dbReference type="SAM" id="Coils"/>
    </source>
</evidence>
<proteinExistence type="predicted"/>
<feature type="coiled-coil region" evidence="1">
    <location>
        <begin position="258"/>
        <end position="316"/>
    </location>
</feature>
<dbReference type="Proteomes" id="UP000033096">
    <property type="component" value="Chromosome"/>
</dbReference>
<dbReference type="RefSeq" id="WP_048117622.1">
    <property type="nucleotide sequence ID" value="NZ_CP009520.1"/>
</dbReference>
<dbReference type="GeneID" id="24808834"/>
<dbReference type="Pfam" id="PF08878">
    <property type="entry name" value="HamA"/>
    <property type="match status" value="1"/>
</dbReference>